<dbReference type="InterPro" id="IPR016181">
    <property type="entry name" value="Acyl_CoA_acyltransferase"/>
</dbReference>
<keyword evidence="2" id="KW-0808">Transferase</keyword>
<organism evidence="2 3">
    <name type="scientific">Leisingera aquaemixtae</name>
    <dbReference type="NCBI Taxonomy" id="1396826"/>
    <lineage>
        <taxon>Bacteria</taxon>
        <taxon>Pseudomonadati</taxon>
        <taxon>Pseudomonadota</taxon>
        <taxon>Alphaproteobacteria</taxon>
        <taxon>Rhodobacterales</taxon>
        <taxon>Roseobacteraceae</taxon>
        <taxon>Leisingera</taxon>
    </lineage>
</organism>
<dbReference type="SUPFAM" id="SSF55729">
    <property type="entry name" value="Acyl-CoA N-acyltransferases (Nat)"/>
    <property type="match status" value="1"/>
</dbReference>
<dbReference type="Pfam" id="PF00583">
    <property type="entry name" value="Acetyltransf_1"/>
    <property type="match status" value="1"/>
</dbReference>
<evidence type="ECO:0000313" key="2">
    <source>
        <dbReference type="EMBL" id="CUI01956.1"/>
    </source>
</evidence>
<dbReference type="AlphaFoldDB" id="A0A0P1HRV8"/>
<dbReference type="EMBL" id="CYSR01000040">
    <property type="protein sequence ID" value="CUI01956.1"/>
    <property type="molecule type" value="Genomic_DNA"/>
</dbReference>
<name>A0A0P1HRV8_9RHOB</name>
<dbReference type="Pfam" id="PF18014">
    <property type="entry name" value="Acetyltransf_18"/>
    <property type="match status" value="1"/>
</dbReference>
<accession>A0A0P1HRV8</accession>
<dbReference type="GO" id="GO:0016747">
    <property type="term" value="F:acyltransferase activity, transferring groups other than amino-acyl groups"/>
    <property type="evidence" value="ECO:0007669"/>
    <property type="project" value="InterPro"/>
</dbReference>
<dbReference type="InterPro" id="IPR052729">
    <property type="entry name" value="Acyl/Acetyltrans_Enzymes"/>
</dbReference>
<feature type="domain" description="N-acetyltransferase" evidence="1">
    <location>
        <begin position="5"/>
        <end position="137"/>
    </location>
</feature>
<sequence length="283" mass="30245">MQGSYQIRALTPAEIRTAADWAAREGWNPGHSDAACFASVDPEGFWGGFLDGQMIACISVVNYGQAFAFLGFYIVAPAHRGQGYGYALWQKALEHAGGRVVGLDGVVDQQANYRRSGFELAYRNIRFGGVPAGVLQAAADFELSPLSAPAAELEALDARVFPAPRPVFWQQWLGAAGHHSFAAYRDGRLAGFGTLRRCGSGCKIGPLVAVSRPAAVAVLARLLQELPPGQEVFLDVPEPHAAAVELARGLGLAPVFETARMYRGPAPQLETDLIYGVTSFELG</sequence>
<evidence type="ECO:0000259" key="1">
    <source>
        <dbReference type="PROSITE" id="PS51186"/>
    </source>
</evidence>
<dbReference type="InterPro" id="IPR041496">
    <property type="entry name" value="YitH/HolE_GNAT"/>
</dbReference>
<dbReference type="PANTHER" id="PTHR47237:SF1">
    <property type="entry name" value="SLL0310 PROTEIN"/>
    <property type="match status" value="1"/>
</dbReference>
<feature type="domain" description="N-acetyltransferase" evidence="1">
    <location>
        <begin position="141"/>
        <end position="278"/>
    </location>
</feature>
<proteinExistence type="predicted"/>
<dbReference type="Gene3D" id="3.40.630.90">
    <property type="match status" value="1"/>
</dbReference>
<dbReference type="RefSeq" id="WP_058288159.1">
    <property type="nucleotide sequence ID" value="NZ_CYSR01000040.1"/>
</dbReference>
<dbReference type="STRING" id="1396826.PHA8399_04112"/>
<protein>
    <submittedName>
        <fullName evidence="2">Acetyltransferase (GNAT) family protein</fullName>
    </submittedName>
</protein>
<dbReference type="Gene3D" id="3.40.630.30">
    <property type="match status" value="1"/>
</dbReference>
<dbReference type="PROSITE" id="PS51186">
    <property type="entry name" value="GNAT"/>
    <property type="match status" value="2"/>
</dbReference>
<dbReference type="Proteomes" id="UP000051326">
    <property type="component" value="Unassembled WGS sequence"/>
</dbReference>
<reference evidence="2 3" key="1">
    <citation type="submission" date="2015-09" db="EMBL/GenBank/DDBJ databases">
        <authorList>
            <consortium name="Swine Surveillance"/>
        </authorList>
    </citation>
    <scope>NUCLEOTIDE SEQUENCE [LARGE SCALE GENOMIC DNA]</scope>
    <source>
        <strain evidence="2 3">CECT 8399</strain>
    </source>
</reference>
<evidence type="ECO:0000313" key="3">
    <source>
        <dbReference type="Proteomes" id="UP000051326"/>
    </source>
</evidence>
<dbReference type="InterPro" id="IPR000182">
    <property type="entry name" value="GNAT_dom"/>
</dbReference>
<gene>
    <name evidence="2" type="ORF">PHA8399_04112</name>
</gene>
<dbReference type="CDD" id="cd04301">
    <property type="entry name" value="NAT_SF"/>
    <property type="match status" value="1"/>
</dbReference>
<dbReference type="PANTHER" id="PTHR47237">
    <property type="entry name" value="SLL0310 PROTEIN"/>
    <property type="match status" value="1"/>
</dbReference>